<sequence length="390" mass="41398">MSARSVRSYEDVVIAVPVSVPYVRYSQESAHWWVAAALRGLVKGAGIAPSDIDGFTVSSFSLAPDTAVGLTQHLGLCPRFLEHIPMGGASGVIAARRAARAVQAGDAEIVACVAGDTNHIDSFRSLLGAFSRFAMEASYPYGAGGPNASFALLTDGYMRRYGATREDFGRICVAQRANALTYPQAIMKKPLTLEQYMAARPIADPVHLFDCVMPVAGAEAFLVMREETAKERGLAYARLSGAIERHNAFPEDPLQLRGGWERDVADLWSAAGCRPDQVDLVQTYDDYPVIVMMQVEDLGLCAKGEAPEFLRGHDLTNAGTLPHNTCGGQLSAGQAGAAGGFIGFVEALRQVTGQNLAAPVPGARRALVSGFGMVNYDRGVCTAAAVLEAA</sequence>
<evidence type="ECO:0000313" key="3">
    <source>
        <dbReference type="Proteomes" id="UP000305888"/>
    </source>
</evidence>
<feature type="domain" description="Thiolase C-terminal" evidence="1">
    <location>
        <begin position="269"/>
        <end position="375"/>
    </location>
</feature>
<dbReference type="InterPro" id="IPR016039">
    <property type="entry name" value="Thiolase-like"/>
</dbReference>
<dbReference type="AlphaFoldDB" id="A0A5B8FHW5"/>
<dbReference type="PANTHER" id="PTHR42870">
    <property type="entry name" value="ACETYL-COA C-ACETYLTRANSFERASE"/>
    <property type="match status" value="1"/>
</dbReference>
<dbReference type="EMBL" id="CP040818">
    <property type="protein sequence ID" value="QDL92677.1"/>
    <property type="molecule type" value="Genomic_DNA"/>
</dbReference>
<evidence type="ECO:0000259" key="1">
    <source>
        <dbReference type="Pfam" id="PF22691"/>
    </source>
</evidence>
<organism evidence="2 3">
    <name type="scientific">Paroceanicella profunda</name>
    <dbReference type="NCBI Taxonomy" id="2579971"/>
    <lineage>
        <taxon>Bacteria</taxon>
        <taxon>Pseudomonadati</taxon>
        <taxon>Pseudomonadota</taxon>
        <taxon>Alphaproteobacteria</taxon>
        <taxon>Rhodobacterales</taxon>
        <taxon>Paracoccaceae</taxon>
        <taxon>Paroceanicella</taxon>
    </lineage>
</organism>
<dbReference type="PANTHER" id="PTHR42870:SF1">
    <property type="entry name" value="NON-SPECIFIC LIPID-TRANSFER PROTEIN-LIKE 2"/>
    <property type="match status" value="1"/>
</dbReference>
<accession>A0A5B8FHW5</accession>
<protein>
    <submittedName>
        <fullName evidence="2">Thiolase family protein</fullName>
    </submittedName>
</protein>
<proteinExistence type="predicted"/>
<dbReference type="InterPro" id="IPR055140">
    <property type="entry name" value="Thiolase_C_2"/>
</dbReference>
<dbReference type="OrthoDB" id="9790314at2"/>
<dbReference type="Proteomes" id="UP000305888">
    <property type="component" value="Chromosome"/>
</dbReference>
<dbReference type="GO" id="GO:0003988">
    <property type="term" value="F:acetyl-CoA C-acyltransferase activity"/>
    <property type="evidence" value="ECO:0007669"/>
    <property type="project" value="UniProtKB-ARBA"/>
</dbReference>
<name>A0A5B8FHW5_9RHOB</name>
<dbReference type="PIRSF" id="PIRSF000429">
    <property type="entry name" value="Ac-CoA_Ac_transf"/>
    <property type="match status" value="1"/>
</dbReference>
<reference evidence="2 3" key="1">
    <citation type="submission" date="2019-06" db="EMBL/GenBank/DDBJ databases">
        <title>Genome sequence of Rhodobacteraceae bacterium D4M1.</title>
        <authorList>
            <person name="Cao J."/>
        </authorList>
    </citation>
    <scope>NUCLEOTIDE SEQUENCE [LARGE SCALE GENOMIC DNA]</scope>
    <source>
        <strain evidence="2 3">D4M1</strain>
    </source>
</reference>
<dbReference type="RefSeq" id="WP_138574357.1">
    <property type="nucleotide sequence ID" value="NZ_CP040818.1"/>
</dbReference>
<gene>
    <name evidence="2" type="ORF">FDP22_13305</name>
</gene>
<dbReference type="Gene3D" id="3.40.47.10">
    <property type="match status" value="1"/>
</dbReference>
<dbReference type="InterPro" id="IPR002155">
    <property type="entry name" value="Thiolase"/>
</dbReference>
<keyword evidence="3" id="KW-1185">Reference proteome</keyword>
<dbReference type="CDD" id="cd00829">
    <property type="entry name" value="SCP-x_thiolase"/>
    <property type="match status" value="1"/>
</dbReference>
<dbReference type="SUPFAM" id="SSF53901">
    <property type="entry name" value="Thiolase-like"/>
    <property type="match status" value="2"/>
</dbReference>
<evidence type="ECO:0000313" key="2">
    <source>
        <dbReference type="EMBL" id="QDL92677.1"/>
    </source>
</evidence>
<dbReference type="KEGG" id="ppru:FDP22_13305"/>
<dbReference type="Pfam" id="PF22691">
    <property type="entry name" value="Thiolase_C_1"/>
    <property type="match status" value="1"/>
</dbReference>